<dbReference type="Gene3D" id="2.30.29.30">
    <property type="entry name" value="Pleckstrin-homology domain (PH domain)/Phosphotyrosine-binding domain (PTB)"/>
    <property type="match status" value="1"/>
</dbReference>
<dbReference type="Pfam" id="PF00169">
    <property type="entry name" value="PH"/>
    <property type="match status" value="1"/>
</dbReference>
<evidence type="ECO:0000313" key="4">
    <source>
        <dbReference type="EMBL" id="MXV01091.1"/>
    </source>
</evidence>
<reference evidence="4" key="1">
    <citation type="submission" date="2019-12" db="EMBL/GenBank/DDBJ databases">
        <title>An insight into the sialome of adult female Ixodes ricinus ticks feeding for 6 days.</title>
        <authorList>
            <person name="Perner J."/>
            <person name="Ribeiro J.M.C."/>
        </authorList>
    </citation>
    <scope>NUCLEOTIDE SEQUENCE</scope>
    <source>
        <strain evidence="4">Semi-engorged</strain>
        <tissue evidence="4">Salivary glands</tissue>
    </source>
</reference>
<name>A0A6B0VF59_IXORI</name>
<organism evidence="4">
    <name type="scientific">Ixodes ricinus</name>
    <name type="common">Common tick</name>
    <name type="synonym">Acarus ricinus</name>
    <dbReference type="NCBI Taxonomy" id="34613"/>
    <lineage>
        <taxon>Eukaryota</taxon>
        <taxon>Metazoa</taxon>
        <taxon>Ecdysozoa</taxon>
        <taxon>Arthropoda</taxon>
        <taxon>Chelicerata</taxon>
        <taxon>Arachnida</taxon>
        <taxon>Acari</taxon>
        <taxon>Parasitiformes</taxon>
        <taxon>Ixodida</taxon>
        <taxon>Ixodoidea</taxon>
        <taxon>Ixodidae</taxon>
        <taxon>Ixodinae</taxon>
        <taxon>Ixodes</taxon>
    </lineage>
</organism>
<dbReference type="CDD" id="cd13275">
    <property type="entry name" value="PH_M-RIP"/>
    <property type="match status" value="1"/>
</dbReference>
<feature type="compositionally biased region" description="Basic and acidic residues" evidence="2">
    <location>
        <begin position="172"/>
        <end position="187"/>
    </location>
</feature>
<dbReference type="InterPro" id="IPR052223">
    <property type="entry name" value="Actin_Cytoskeleton_Reg"/>
</dbReference>
<protein>
    <submittedName>
        <fullName evidence="4">Putative myosin phosphatase rho-interacting protein</fullName>
    </submittedName>
</protein>
<dbReference type="PANTHER" id="PTHR17271">
    <property type="entry name" value="PLECKSTRIN HOMOLOGY PH DOMAIN-CONTAINING PROTEIN"/>
    <property type="match status" value="1"/>
</dbReference>
<feature type="region of interest" description="Disordered" evidence="2">
    <location>
        <begin position="825"/>
        <end position="848"/>
    </location>
</feature>
<feature type="region of interest" description="Disordered" evidence="2">
    <location>
        <begin position="435"/>
        <end position="619"/>
    </location>
</feature>
<accession>A0A6B0VF59</accession>
<proteinExistence type="predicted"/>
<feature type="compositionally biased region" description="Basic and acidic residues" evidence="2">
    <location>
        <begin position="826"/>
        <end position="848"/>
    </location>
</feature>
<feature type="compositionally biased region" description="Pro residues" evidence="2">
    <location>
        <begin position="293"/>
        <end position="306"/>
    </location>
</feature>
<feature type="compositionally biased region" description="Low complexity" evidence="2">
    <location>
        <begin position="1807"/>
        <end position="1818"/>
    </location>
</feature>
<evidence type="ECO:0000259" key="3">
    <source>
        <dbReference type="PROSITE" id="PS50003"/>
    </source>
</evidence>
<sequence length="1828" mass="200509">MTKAVEVASAEELTGNQFSLAITTPDKVHFVKGTGRDDSKWWFDVLSQFPGNMVRSKNKRNVCSLPVTKAPPAVAILSCQTQYSDGGNGVPAYRNGSVDAVQNPAEHRHLNNNGTNNINNVLNISGGNNNKDVGEDSGLCEEVHPPQNGIALCRLDSDPESGSKGRSRRYLKRESRGLKSQRSRSDGVAKMVPRAADLLPHEWAGENASGSGRASSPPPSPFLHNPVYLLLAEPPRRKRNGTGDSVDGGAPGQLLLGRWRAGAEPTLVAPVRRDGGDGGCALPHSPPCRDLAPWPPLPPEEPPPRGVPDGCGQGGVSPADGHVTRGPPEGPPAEDLFVKKGWLLRLGPQGEWSKHWFVLRNASLAHFGDPSAEEAGAGAGLDLRRVRDVVTLDGVERSYAFAVLLRDEGEVVLRAVTAGIRTNWVQAIRRAVQNRSGEAPRALARVPPSPPSPPAPPEEIPAEEPPPPARAEATSSSDDHSEYFSIVDDEEEEEDGVDSPSRNLPPSPPLNRTAISRVKERARSRSNSRSRQSRRLRSPMLEPSEPSCEPDETALSDRSGSWDPSTHKTEAAGPWELKDAPVTARVEVTAPSVVQDTSPVTRRPPVSRTSRRSSSLRELRTKKLESRCSELEEQLRVRDREIGNLRSAPFHLPSWALVPASARDESLLASLEALEAFLSTSVEKMAGLKDRLRKASEEDPTRATGLWRLCEELEALLRENEQKAEATARALRRAPAEALTTTDSECLQGRLARAAEECWALKRELRRSQDAFDDLELRCLALERDSRGAEEMHASQLALMTARIDDLTAKLALSEKAQRQLRQRLARADSKQEKRRLSLKGKEAASPSKELEAKLAQLEHKFALLEEALQGAGNELASDDLAVVEAPVGRRASLDSLSGESQGLLLRVQLMDHRLQSALERPPSEPLSRPRICLQTEAPGAGDGLGWSSLSLAASVTDLRMPEQRDADVLPSTYQECLDSVAHRLDSLLSWLHQALLAVREANGAGSFPTSLLDRIGAPELLESAEASVACSLLLLGDATAELQTVVAENSESFVHDLVKQLRQTSRLVSAFEERLDFVACSHDLRLVGATAEEDDGKHAGGKAPDAQFFAEDGSTSAQVLAAELDAALHHLDELTTAAERFNKSKRALVLQRLSECLDVHPTSDLEPDALENAVEQEAVLGTVTEAVSTAYAAVIGRLRNALGALPFAIVPTATARRQTTLLQRLESTAEEAYLRVRADLRSSCLAELESYCSANLPQDVLDREIVPIARDLATAACVSAVLRGYANHLCERVERTLEAIRRGDAPGFSKTDEEPEVTPDELVRRAQVFTGDAPALLDTWLTRCLDEDDAKRPSSATAAGSADAADTLARLGGRLREEKEGQRWRVLALQERLDAAQRDCERLLKAGCATCRGLREQARALAQRTAELERAARDGSLCERCPGQREQLRRMAEERERAAADREAACGELQCKLRRQEANHQRAVQGLESELQAARRQLQRLQAEQEERIGSLRELYQQKLSQGLEAVDEEAVRLRCRPEMEQLKRLCERGLAALEASHGRQVAQLEERHRAELERVHADRDRVLAQETQATLAALNAMQRAHQEELQREICNLKEGYAHRMKQGAADCLQREHREELEQIHGEILSLSEQFSRQCLEKASLEERLQLASQQLHEANFQVLDLLARNKQLSAQLSLQVLQREQASQDSPEELQKLLALRESQLVQQHEENAQAVHCLQLARTKISQLSSQCQQLGNSLRAERGSRQLESQRLQARLEGLVASPAPEEATGRPVPERRSSLGVRRHASLSSTTESSKPSGHCEAPSPVN</sequence>
<dbReference type="SUPFAM" id="SSF50729">
    <property type="entry name" value="PH domain-like"/>
    <property type="match status" value="1"/>
</dbReference>
<feature type="coiled-coil region" evidence="1">
    <location>
        <begin position="848"/>
        <end position="875"/>
    </location>
</feature>
<evidence type="ECO:0000256" key="2">
    <source>
        <dbReference type="SAM" id="MobiDB-lite"/>
    </source>
</evidence>
<feature type="compositionally biased region" description="Low complexity" evidence="2">
    <location>
        <begin position="597"/>
        <end position="608"/>
    </location>
</feature>
<dbReference type="EMBL" id="GIFC01019007">
    <property type="protein sequence ID" value="MXV01091.1"/>
    <property type="molecule type" value="Transcribed_RNA"/>
</dbReference>
<feature type="compositionally biased region" description="Basic residues" evidence="2">
    <location>
        <begin position="524"/>
        <end position="537"/>
    </location>
</feature>
<feature type="coiled-coil region" evidence="1">
    <location>
        <begin position="678"/>
        <end position="824"/>
    </location>
</feature>
<dbReference type="PANTHER" id="PTHR17271:SF1">
    <property type="entry name" value="PROTEIN OUTSPREAD"/>
    <property type="match status" value="1"/>
</dbReference>
<dbReference type="SMART" id="SM00233">
    <property type="entry name" value="PH"/>
    <property type="match status" value="1"/>
</dbReference>
<feature type="compositionally biased region" description="Pro residues" evidence="2">
    <location>
        <begin position="447"/>
        <end position="469"/>
    </location>
</feature>
<evidence type="ECO:0000256" key="1">
    <source>
        <dbReference type="SAM" id="Coils"/>
    </source>
</evidence>
<feature type="coiled-coil region" evidence="1">
    <location>
        <begin position="1478"/>
        <end position="1516"/>
    </location>
</feature>
<keyword evidence="1" id="KW-0175">Coiled coil</keyword>
<feature type="compositionally biased region" description="Acidic residues" evidence="2">
    <location>
        <begin position="487"/>
        <end position="497"/>
    </location>
</feature>
<feature type="region of interest" description="Disordered" evidence="2">
    <location>
        <begin position="1777"/>
        <end position="1828"/>
    </location>
</feature>
<dbReference type="InterPro" id="IPR011993">
    <property type="entry name" value="PH-like_dom_sf"/>
</dbReference>
<feature type="region of interest" description="Disordered" evidence="2">
    <location>
        <begin position="293"/>
        <end position="334"/>
    </location>
</feature>
<dbReference type="InterPro" id="IPR039597">
    <property type="entry name" value="M-RIP_PH"/>
</dbReference>
<feature type="domain" description="PH" evidence="3">
    <location>
        <begin position="336"/>
        <end position="433"/>
    </location>
</feature>
<dbReference type="PROSITE" id="PS50003">
    <property type="entry name" value="PH_DOMAIN"/>
    <property type="match status" value="1"/>
</dbReference>
<dbReference type="GO" id="GO:0015629">
    <property type="term" value="C:actin cytoskeleton"/>
    <property type="evidence" value="ECO:0007669"/>
    <property type="project" value="TreeGrafter"/>
</dbReference>
<feature type="coiled-coil region" evidence="1">
    <location>
        <begin position="1387"/>
        <end position="1432"/>
    </location>
</feature>
<feature type="region of interest" description="Disordered" evidence="2">
    <location>
        <begin position="150"/>
        <end position="222"/>
    </location>
</feature>
<dbReference type="GO" id="GO:0051015">
    <property type="term" value="F:actin filament binding"/>
    <property type="evidence" value="ECO:0007669"/>
    <property type="project" value="TreeGrafter"/>
</dbReference>
<dbReference type="InterPro" id="IPR001849">
    <property type="entry name" value="PH_domain"/>
</dbReference>